<keyword evidence="6" id="KW-0687">Ribonucleoprotein</keyword>
<comment type="subcellular location">
    <subcellularLocation>
        <location evidence="1">Mitochondrion</location>
    </subcellularLocation>
</comment>
<evidence type="ECO:0000256" key="5">
    <source>
        <dbReference type="ARBA" id="ARBA00023128"/>
    </source>
</evidence>
<evidence type="ECO:0000256" key="8">
    <source>
        <dbReference type="ARBA" id="ARBA00035344"/>
    </source>
</evidence>
<feature type="coiled-coil region" evidence="9">
    <location>
        <begin position="109"/>
        <end position="163"/>
    </location>
</feature>
<keyword evidence="9" id="KW-0175">Coiled coil</keyword>
<accession>A0A5E4MM78</accession>
<dbReference type="PANTHER" id="PTHR21035">
    <property type="entry name" value="28S RIBOSOMAL PROTEIN S26, MITOCHONDRIAL"/>
    <property type="match status" value="1"/>
</dbReference>
<keyword evidence="3" id="KW-0809">Transit peptide</keyword>
<evidence type="ECO:0000313" key="10">
    <source>
        <dbReference type="EMBL" id="VVC32507.1"/>
    </source>
</evidence>
<sequence>MQHFCKQELLFGKLLCKTKPVNQQPVRFTRKPRWLPRAPSKMFRVPVRPKISTEERNELFQLFTTYRTSMKSIKKQLEYELETSYTGQEVLQEIANKEEALWKKCLEINDNWNAEVALARDERLAIEREAQRKLILAQLIEKEEEKKKQLEAIEEIVRLEKEKSKSYITVENIDQAIDKALDNIVNYKYAIDVAGNIYYNNELEKQTTETGKQQQQVKVVN</sequence>
<dbReference type="InterPro" id="IPR026140">
    <property type="entry name" value="Ribosomal_mS26"/>
</dbReference>
<dbReference type="OrthoDB" id="5988811at2759"/>
<comment type="similarity">
    <text evidence="2">Belongs to the mitochondrion-specific ribosomal protein mS26 family.</text>
</comment>
<keyword evidence="11" id="KW-1185">Reference proteome</keyword>
<dbReference type="Proteomes" id="UP000325440">
    <property type="component" value="Unassembled WGS sequence"/>
</dbReference>
<dbReference type="PANTHER" id="PTHR21035:SF2">
    <property type="entry name" value="SMALL RIBOSOMAL SUBUNIT PROTEIN MS26"/>
    <property type="match status" value="1"/>
</dbReference>
<organism evidence="10 11">
    <name type="scientific">Cinara cedri</name>
    <dbReference type="NCBI Taxonomy" id="506608"/>
    <lineage>
        <taxon>Eukaryota</taxon>
        <taxon>Metazoa</taxon>
        <taxon>Ecdysozoa</taxon>
        <taxon>Arthropoda</taxon>
        <taxon>Hexapoda</taxon>
        <taxon>Insecta</taxon>
        <taxon>Pterygota</taxon>
        <taxon>Neoptera</taxon>
        <taxon>Paraneoptera</taxon>
        <taxon>Hemiptera</taxon>
        <taxon>Sternorrhyncha</taxon>
        <taxon>Aphidomorpha</taxon>
        <taxon>Aphidoidea</taxon>
        <taxon>Aphididae</taxon>
        <taxon>Lachninae</taxon>
        <taxon>Cinara</taxon>
    </lineage>
</organism>
<evidence type="ECO:0000256" key="3">
    <source>
        <dbReference type="ARBA" id="ARBA00022946"/>
    </source>
</evidence>
<keyword evidence="4" id="KW-0689">Ribosomal protein</keyword>
<evidence type="ECO:0000256" key="2">
    <source>
        <dbReference type="ARBA" id="ARBA00009672"/>
    </source>
</evidence>
<dbReference type="AlphaFoldDB" id="A0A5E4MM78"/>
<gene>
    <name evidence="10" type="ORF">CINCED_3A009121</name>
</gene>
<evidence type="ECO:0000313" key="11">
    <source>
        <dbReference type="Proteomes" id="UP000325440"/>
    </source>
</evidence>
<evidence type="ECO:0000256" key="9">
    <source>
        <dbReference type="SAM" id="Coils"/>
    </source>
</evidence>
<evidence type="ECO:0000256" key="1">
    <source>
        <dbReference type="ARBA" id="ARBA00004173"/>
    </source>
</evidence>
<dbReference type="Pfam" id="PF14943">
    <property type="entry name" value="MRP-S26"/>
    <property type="match status" value="1"/>
</dbReference>
<evidence type="ECO:0000256" key="4">
    <source>
        <dbReference type="ARBA" id="ARBA00022980"/>
    </source>
</evidence>
<proteinExistence type="inferred from homology"/>
<reference evidence="10 11" key="1">
    <citation type="submission" date="2019-08" db="EMBL/GenBank/DDBJ databases">
        <authorList>
            <person name="Alioto T."/>
            <person name="Alioto T."/>
            <person name="Gomez Garrido J."/>
        </authorList>
    </citation>
    <scope>NUCLEOTIDE SEQUENCE [LARGE SCALE GENOMIC DNA]</scope>
</reference>
<keyword evidence="5" id="KW-0496">Mitochondrion</keyword>
<dbReference type="GO" id="GO:0005763">
    <property type="term" value="C:mitochondrial small ribosomal subunit"/>
    <property type="evidence" value="ECO:0007669"/>
    <property type="project" value="InterPro"/>
</dbReference>
<protein>
    <recommendedName>
        <fullName evidence="7">Small ribosomal subunit protein mS26</fullName>
    </recommendedName>
    <alternativeName>
        <fullName evidence="8">28S ribosomal protein S26, mitochondrial</fullName>
    </alternativeName>
</protein>
<name>A0A5E4MM78_9HEMI</name>
<dbReference type="EMBL" id="CABPRJ010000956">
    <property type="protein sequence ID" value="VVC32507.1"/>
    <property type="molecule type" value="Genomic_DNA"/>
</dbReference>
<evidence type="ECO:0000256" key="6">
    <source>
        <dbReference type="ARBA" id="ARBA00023274"/>
    </source>
</evidence>
<evidence type="ECO:0000256" key="7">
    <source>
        <dbReference type="ARBA" id="ARBA00035138"/>
    </source>
</evidence>